<dbReference type="EMBL" id="JBAFSM010000032">
    <property type="protein sequence ID" value="MEG3438655.1"/>
    <property type="molecule type" value="Genomic_DNA"/>
</dbReference>
<evidence type="ECO:0000313" key="3">
    <source>
        <dbReference type="Proteomes" id="UP001328733"/>
    </source>
</evidence>
<gene>
    <name evidence="2" type="ORF">V0288_16095</name>
</gene>
<feature type="compositionally biased region" description="Basic and acidic residues" evidence="1">
    <location>
        <begin position="60"/>
        <end position="75"/>
    </location>
</feature>
<dbReference type="RefSeq" id="WP_332866138.1">
    <property type="nucleotide sequence ID" value="NZ_JBAFSM010000032.1"/>
</dbReference>
<comment type="caution">
    <text evidence="2">The sequence shown here is derived from an EMBL/GenBank/DDBJ whole genome shotgun (WGS) entry which is preliminary data.</text>
</comment>
<protein>
    <submittedName>
        <fullName evidence="2">Uncharacterized protein</fullName>
    </submittedName>
</protein>
<proteinExistence type="predicted"/>
<organism evidence="2 3">
    <name type="scientific">Pannus brasiliensis CCIBt3594</name>
    <dbReference type="NCBI Taxonomy" id="1427578"/>
    <lineage>
        <taxon>Bacteria</taxon>
        <taxon>Bacillati</taxon>
        <taxon>Cyanobacteriota</taxon>
        <taxon>Cyanophyceae</taxon>
        <taxon>Oscillatoriophycideae</taxon>
        <taxon>Chroococcales</taxon>
        <taxon>Microcystaceae</taxon>
        <taxon>Pannus</taxon>
    </lineage>
</organism>
<sequence length="140" mass="15213">MTPKITLKKLWNNSRKLLTIAGCLLVLTFGWIGSEIPDANAVSLSDSHNINRGGSYGRAGEADREAKRVYREENSMAKSGNTAEKTPPGMSARTDNSADANSLHGRERLEVGRIQSAMDEKQGKSQGVIRAITDTLNPDK</sequence>
<reference evidence="2 3" key="1">
    <citation type="submission" date="2024-01" db="EMBL/GenBank/DDBJ databases">
        <title>Genomic insights into the taxonomy and metabolism of the cyanobacterium Pannus brasiliensis CCIBt3594.</title>
        <authorList>
            <person name="Machado M."/>
            <person name="Botero N.B."/>
            <person name="Andreote A.P.D."/>
            <person name="Feitosa A.M.T."/>
            <person name="Popin R."/>
            <person name="Sivonen K."/>
            <person name="Fiore M.F."/>
        </authorList>
    </citation>
    <scope>NUCLEOTIDE SEQUENCE [LARGE SCALE GENOMIC DNA]</scope>
    <source>
        <strain evidence="2 3">CCIBt3594</strain>
    </source>
</reference>
<dbReference type="Proteomes" id="UP001328733">
    <property type="component" value="Unassembled WGS sequence"/>
</dbReference>
<evidence type="ECO:0000256" key="1">
    <source>
        <dbReference type="SAM" id="MobiDB-lite"/>
    </source>
</evidence>
<dbReference type="AlphaFoldDB" id="A0AAW9QTQ7"/>
<evidence type="ECO:0000313" key="2">
    <source>
        <dbReference type="EMBL" id="MEG3438655.1"/>
    </source>
</evidence>
<feature type="region of interest" description="Disordered" evidence="1">
    <location>
        <begin position="44"/>
        <end position="140"/>
    </location>
</feature>
<keyword evidence="3" id="KW-1185">Reference proteome</keyword>
<accession>A0AAW9QTQ7</accession>
<name>A0AAW9QTQ7_9CHRO</name>